<comment type="caution">
    <text evidence="3">The sequence shown here is derived from an EMBL/GenBank/DDBJ whole genome shotgun (WGS) entry which is preliminary data.</text>
</comment>
<evidence type="ECO:0008006" key="5">
    <source>
        <dbReference type="Google" id="ProtNLM"/>
    </source>
</evidence>
<evidence type="ECO:0000313" key="3">
    <source>
        <dbReference type="EMBL" id="CAK0843049.1"/>
    </source>
</evidence>
<sequence length="194" mass="21270">MAMRSSTTDAGAKQKVLVVGPCEAGKTLVANVLAEAVETASEIYRPTVGVRIMEFETEIRSSQRVTVELWDASGDPKFSKCWPAIKKDAAGVVLVYNPEKPNSDQELEQWFGWFPRQMGFAPSQVLVVQSLRRTDAKRAPLPAKLAQAGVSPAAAVTPDDMAGVRKNFCAFVETVRQTVLDRQRQEEEDVMKGG</sequence>
<evidence type="ECO:0000256" key="2">
    <source>
        <dbReference type="ARBA" id="ARBA00023134"/>
    </source>
</evidence>
<keyword evidence="2" id="KW-0342">GTP-binding</keyword>
<dbReference type="Proteomes" id="UP001189429">
    <property type="component" value="Unassembled WGS sequence"/>
</dbReference>
<dbReference type="EMBL" id="CAUYUJ010014546">
    <property type="protein sequence ID" value="CAK0843049.1"/>
    <property type="molecule type" value="Genomic_DNA"/>
</dbReference>
<evidence type="ECO:0000256" key="1">
    <source>
        <dbReference type="ARBA" id="ARBA00022741"/>
    </source>
</evidence>
<dbReference type="PANTHER" id="PTHR24073">
    <property type="entry name" value="DRAB5-RELATED"/>
    <property type="match status" value="1"/>
</dbReference>
<organism evidence="3 4">
    <name type="scientific">Prorocentrum cordatum</name>
    <dbReference type="NCBI Taxonomy" id="2364126"/>
    <lineage>
        <taxon>Eukaryota</taxon>
        <taxon>Sar</taxon>
        <taxon>Alveolata</taxon>
        <taxon>Dinophyceae</taxon>
        <taxon>Prorocentrales</taxon>
        <taxon>Prorocentraceae</taxon>
        <taxon>Prorocentrum</taxon>
    </lineage>
</organism>
<gene>
    <name evidence="3" type="ORF">PCOR1329_LOCUS37497</name>
</gene>
<reference evidence="3" key="1">
    <citation type="submission" date="2023-10" db="EMBL/GenBank/DDBJ databases">
        <authorList>
            <person name="Chen Y."/>
            <person name="Shah S."/>
            <person name="Dougan E. K."/>
            <person name="Thang M."/>
            <person name="Chan C."/>
        </authorList>
    </citation>
    <scope>NUCLEOTIDE SEQUENCE [LARGE SCALE GENOMIC DNA]</scope>
</reference>
<proteinExistence type="predicted"/>
<keyword evidence="4" id="KW-1185">Reference proteome</keyword>
<keyword evidence="1" id="KW-0547">Nucleotide-binding</keyword>
<name>A0ABN9TBH7_9DINO</name>
<evidence type="ECO:0000313" key="4">
    <source>
        <dbReference type="Proteomes" id="UP001189429"/>
    </source>
</evidence>
<dbReference type="InterPro" id="IPR027417">
    <property type="entry name" value="P-loop_NTPase"/>
</dbReference>
<accession>A0ABN9TBH7</accession>
<dbReference type="Pfam" id="PF08477">
    <property type="entry name" value="Roc"/>
    <property type="match status" value="1"/>
</dbReference>
<protein>
    <recommendedName>
        <fullName evidence="5">Intraflagellar transport protein 22 homolog</fullName>
    </recommendedName>
</protein>
<dbReference type="SUPFAM" id="SSF52540">
    <property type="entry name" value="P-loop containing nucleoside triphosphate hydrolases"/>
    <property type="match status" value="1"/>
</dbReference>
<dbReference type="Gene3D" id="3.40.50.300">
    <property type="entry name" value="P-loop containing nucleotide triphosphate hydrolases"/>
    <property type="match status" value="1"/>
</dbReference>